<sequence length="136" mass="16397">MENEFQKNKILEWFADWASLKPKLHFSERELYFKERQIWWTSIGQNIGSEENGKRKNFERPVLVFKKFNKKTFLGMPISTKIKIGAHRYIFSNNERNFCLNLSQMRVMSSKRFLRLIGNLPPSDYHNIVVMYRDMV</sequence>
<dbReference type="EMBL" id="MGIS01000022">
    <property type="protein sequence ID" value="OGM92422.1"/>
    <property type="molecule type" value="Genomic_DNA"/>
</dbReference>
<dbReference type="GO" id="GO:0003677">
    <property type="term" value="F:DNA binding"/>
    <property type="evidence" value="ECO:0007669"/>
    <property type="project" value="InterPro"/>
</dbReference>
<protein>
    <submittedName>
        <fullName evidence="1">Uncharacterized protein</fullName>
    </submittedName>
</protein>
<dbReference type="SUPFAM" id="SSF50118">
    <property type="entry name" value="Cell growth inhibitor/plasmid maintenance toxic component"/>
    <property type="match status" value="1"/>
</dbReference>
<gene>
    <name evidence="1" type="ORF">A2935_03185</name>
</gene>
<evidence type="ECO:0000313" key="1">
    <source>
        <dbReference type="EMBL" id="OGM92422.1"/>
    </source>
</evidence>
<organism evidence="1 2">
    <name type="scientific">Candidatus Wolfebacteria bacterium RIFCSPLOWO2_01_FULL_47_17b</name>
    <dbReference type="NCBI Taxonomy" id="1802558"/>
    <lineage>
        <taxon>Bacteria</taxon>
        <taxon>Candidatus Wolfeibacteriota</taxon>
    </lineage>
</organism>
<reference evidence="1 2" key="1">
    <citation type="journal article" date="2016" name="Nat. Commun.">
        <title>Thousands of microbial genomes shed light on interconnected biogeochemical processes in an aquifer system.</title>
        <authorList>
            <person name="Anantharaman K."/>
            <person name="Brown C.T."/>
            <person name="Hug L.A."/>
            <person name="Sharon I."/>
            <person name="Castelle C.J."/>
            <person name="Probst A.J."/>
            <person name="Thomas B.C."/>
            <person name="Singh A."/>
            <person name="Wilkins M.J."/>
            <person name="Karaoz U."/>
            <person name="Brodie E.L."/>
            <person name="Williams K.H."/>
            <person name="Hubbard S.S."/>
            <person name="Banfield J.F."/>
        </authorList>
    </citation>
    <scope>NUCLEOTIDE SEQUENCE [LARGE SCALE GENOMIC DNA]</scope>
</reference>
<name>A0A1F8DV98_9BACT</name>
<comment type="caution">
    <text evidence="1">The sequence shown here is derived from an EMBL/GenBank/DDBJ whole genome shotgun (WGS) entry which is preliminary data.</text>
</comment>
<dbReference type="Proteomes" id="UP000177011">
    <property type="component" value="Unassembled WGS sequence"/>
</dbReference>
<dbReference type="InterPro" id="IPR003477">
    <property type="entry name" value="PemK-like"/>
</dbReference>
<accession>A0A1F8DV98</accession>
<evidence type="ECO:0000313" key="2">
    <source>
        <dbReference type="Proteomes" id="UP000177011"/>
    </source>
</evidence>
<dbReference type="AlphaFoldDB" id="A0A1F8DV98"/>
<dbReference type="Pfam" id="PF02452">
    <property type="entry name" value="PemK_toxin"/>
    <property type="match status" value="1"/>
</dbReference>
<dbReference type="Gene3D" id="2.30.30.110">
    <property type="match status" value="1"/>
</dbReference>
<dbReference type="InterPro" id="IPR011067">
    <property type="entry name" value="Plasmid_toxin/cell-grow_inhib"/>
</dbReference>
<proteinExistence type="predicted"/>